<dbReference type="EMBL" id="CP047656">
    <property type="protein sequence ID" value="QHJ12972.1"/>
    <property type="molecule type" value="Genomic_DNA"/>
</dbReference>
<dbReference type="OrthoDB" id="9806524at2"/>
<gene>
    <name evidence="1" type="ORF">FX988_03230</name>
</gene>
<evidence type="ECO:0008006" key="3">
    <source>
        <dbReference type="Google" id="ProtNLM"/>
    </source>
</evidence>
<proteinExistence type="predicted"/>
<sequence>MSTLVELSNTLHKELKLRESCLADFAASQQLMRLRVPEVGKAATNFPLFFSRNQQDGSWVLSALGSFEPMQNVFVEQGRWNAIYQPISLQTYPFYLMQSPKAENSYTIGILETSDAFSKDSGEAIFDSAGRASMHLSKAKNLLEASIKQDIDTYRFMKEAESLGLIKPIDLQLIFEDGNTQNIAGLCTIDEDKLQSLTTETISALNESGYLIAIHAMLLSIYQLNLLLRKHNERNAHNKITQLKIEVAKDRVAS</sequence>
<reference evidence="1 2" key="1">
    <citation type="submission" date="2019-12" db="EMBL/GenBank/DDBJ databases">
        <title>Genome sequencing and assembly of endphytes of Porphyra tenera.</title>
        <authorList>
            <person name="Park J.M."/>
            <person name="Shin R."/>
            <person name="Jo S.H."/>
        </authorList>
    </citation>
    <scope>NUCLEOTIDE SEQUENCE [LARGE SCALE GENOMIC DNA]</scope>
    <source>
        <strain evidence="1 2">GPM4</strain>
    </source>
</reference>
<dbReference type="RefSeq" id="WP_160181114.1">
    <property type="nucleotide sequence ID" value="NZ_CP047656.1"/>
</dbReference>
<protein>
    <recommendedName>
        <fullName evidence="3">SapC family protein</fullName>
    </recommendedName>
</protein>
<keyword evidence="2" id="KW-1185">Reference proteome</keyword>
<dbReference type="Pfam" id="PF07277">
    <property type="entry name" value="SapC"/>
    <property type="match status" value="1"/>
</dbReference>
<evidence type="ECO:0000313" key="1">
    <source>
        <dbReference type="EMBL" id="QHJ12972.1"/>
    </source>
</evidence>
<name>A0A857JNM4_9ALTE</name>
<evidence type="ECO:0000313" key="2">
    <source>
        <dbReference type="Proteomes" id="UP000464524"/>
    </source>
</evidence>
<dbReference type="AlphaFoldDB" id="A0A857JNM4"/>
<dbReference type="Proteomes" id="UP000464524">
    <property type="component" value="Chromosome"/>
</dbReference>
<accession>A0A857JNM4</accession>
<dbReference type="KEGG" id="pmes:FX988_03230"/>
<organism evidence="1 2">
    <name type="scientific">Paraglaciecola mesophila</name>
    <dbReference type="NCBI Taxonomy" id="197222"/>
    <lineage>
        <taxon>Bacteria</taxon>
        <taxon>Pseudomonadati</taxon>
        <taxon>Pseudomonadota</taxon>
        <taxon>Gammaproteobacteria</taxon>
        <taxon>Alteromonadales</taxon>
        <taxon>Alteromonadaceae</taxon>
        <taxon>Paraglaciecola</taxon>
    </lineage>
</organism>
<dbReference type="InterPro" id="IPR010836">
    <property type="entry name" value="SapC"/>
</dbReference>